<evidence type="ECO:0000313" key="3">
    <source>
        <dbReference type="Proteomes" id="UP000509626"/>
    </source>
</evidence>
<organism evidence="2 3">
    <name type="scientific">Halorarum salinum</name>
    <dbReference type="NCBI Taxonomy" id="2743089"/>
    <lineage>
        <taxon>Archaea</taxon>
        <taxon>Methanobacteriati</taxon>
        <taxon>Methanobacteriota</taxon>
        <taxon>Stenosarchaea group</taxon>
        <taxon>Halobacteria</taxon>
        <taxon>Halobacteriales</taxon>
        <taxon>Haloferacaceae</taxon>
        <taxon>Halorarum</taxon>
    </lineage>
</organism>
<dbReference type="GeneID" id="56036389"/>
<evidence type="ECO:0000256" key="1">
    <source>
        <dbReference type="SAM" id="MobiDB-lite"/>
    </source>
</evidence>
<sequence length="284" mass="29431">MRELDCDFCGARAAGAYEVVPSELDPTPEEQVRVVLCERCRTTLDSVTAPLLARLGATSDPAADLGGDTRAASATDPAQSTLESGADDGDADAEGPEDGAQASARSENPVSPADDAVIIDSGAPRTRRGNEDGADGAERRTMDASDVAAVRRATAAEQDPVPDDSGPEAADDDGASDDGGADADDADESDGAVGADGADEAGTESDDETAGKDGRPERSRPGEPDEFRTVMRLLNNREFPVDRAEITDLASGAYELEVSEVEAIIDHAIERDVLAENRGKLTKA</sequence>
<dbReference type="Proteomes" id="UP000509626">
    <property type="component" value="Chromosome"/>
</dbReference>
<feature type="compositionally biased region" description="Basic and acidic residues" evidence="1">
    <location>
        <begin position="128"/>
        <end position="143"/>
    </location>
</feature>
<keyword evidence="3" id="KW-1185">Reference proteome</keyword>
<reference evidence="2 3" key="1">
    <citation type="submission" date="2020-06" db="EMBL/GenBank/DDBJ databases">
        <title>NJ-3-1, isolated from saline soil.</title>
        <authorList>
            <person name="Cui H.L."/>
            <person name="Shi X."/>
        </authorList>
    </citation>
    <scope>NUCLEOTIDE SEQUENCE [LARGE SCALE GENOMIC DNA]</scope>
    <source>
        <strain evidence="2 3">NJ-3-1</strain>
    </source>
</reference>
<protein>
    <submittedName>
        <fullName evidence="2">Uncharacterized protein</fullName>
    </submittedName>
</protein>
<dbReference type="EMBL" id="CP058579">
    <property type="protein sequence ID" value="QLG60764.1"/>
    <property type="molecule type" value="Genomic_DNA"/>
</dbReference>
<gene>
    <name evidence="2" type="ORF">HUG12_02980</name>
</gene>
<feature type="compositionally biased region" description="Acidic residues" evidence="1">
    <location>
        <begin position="85"/>
        <end position="97"/>
    </location>
</feature>
<dbReference type="AlphaFoldDB" id="A0A7D5QFK7"/>
<evidence type="ECO:0000313" key="2">
    <source>
        <dbReference type="EMBL" id="QLG60764.1"/>
    </source>
</evidence>
<feature type="compositionally biased region" description="Acidic residues" evidence="1">
    <location>
        <begin position="160"/>
        <end position="190"/>
    </location>
</feature>
<proteinExistence type="predicted"/>
<dbReference type="RefSeq" id="WP_179267350.1">
    <property type="nucleotide sequence ID" value="NZ_CP058579.1"/>
</dbReference>
<accession>A0A7D5QFK7</accession>
<feature type="region of interest" description="Disordered" evidence="1">
    <location>
        <begin position="58"/>
        <end position="227"/>
    </location>
</feature>
<feature type="compositionally biased region" description="Acidic residues" evidence="1">
    <location>
        <begin position="197"/>
        <end position="208"/>
    </location>
</feature>
<dbReference type="OrthoDB" id="204261at2157"/>
<feature type="compositionally biased region" description="Basic and acidic residues" evidence="1">
    <location>
        <begin position="209"/>
        <end position="227"/>
    </location>
</feature>
<name>A0A7D5QFK7_9EURY</name>
<dbReference type="KEGG" id="halu:HUG12_02980"/>